<organism evidence="1 2">
    <name type="scientific">Labrys monachus</name>
    <dbReference type="NCBI Taxonomy" id="217067"/>
    <lineage>
        <taxon>Bacteria</taxon>
        <taxon>Pseudomonadati</taxon>
        <taxon>Pseudomonadota</taxon>
        <taxon>Alphaproteobacteria</taxon>
        <taxon>Hyphomicrobiales</taxon>
        <taxon>Xanthobacteraceae</taxon>
        <taxon>Labrys</taxon>
    </lineage>
</organism>
<gene>
    <name evidence="1" type="ORF">J3R73_004403</name>
</gene>
<dbReference type="Proteomes" id="UP001237448">
    <property type="component" value="Unassembled WGS sequence"/>
</dbReference>
<evidence type="ECO:0000313" key="2">
    <source>
        <dbReference type="Proteomes" id="UP001237448"/>
    </source>
</evidence>
<reference evidence="1 2" key="1">
    <citation type="submission" date="2023-07" db="EMBL/GenBank/DDBJ databases">
        <title>Genomic Encyclopedia of Type Strains, Phase IV (KMG-IV): sequencing the most valuable type-strain genomes for metagenomic binning, comparative biology and taxonomic classification.</title>
        <authorList>
            <person name="Goeker M."/>
        </authorList>
    </citation>
    <scope>NUCLEOTIDE SEQUENCE [LARGE SCALE GENOMIC DNA]</scope>
    <source>
        <strain evidence="1 2">DSM 5896</strain>
    </source>
</reference>
<sequence>MPRHLLEAGVSNPKGHFEGRQIVWLNDQILRQLGRSWDDPRPIPQEAFQGAAFDLTADVVASCIESEFEGAPSLMVVKDPRICLLAPIWIEAVRRLQAELHVFLPFRAPAQVAASLMKRDGKETGLALALWSRYVLDAEYHSRGMRRAFFDADDFVRDPAAVLRRAGETAAMPWPIPGNEIRNVLGNFVEAGLLSKRADGDTVADTAQVEIYRELMKLKSDPHDAEAQAAFDGFRSAATPGIMPPPAAPQVAKVREGQAAPAMPNAMLTLQKVLLKLSRHRSLPTERLRNKMGRFAIKRILRGAWKGYGTASG</sequence>
<dbReference type="InterPro" id="IPR027417">
    <property type="entry name" value="P-loop_NTPase"/>
</dbReference>
<evidence type="ECO:0000313" key="1">
    <source>
        <dbReference type="EMBL" id="MDQ0394611.1"/>
    </source>
</evidence>
<keyword evidence="2" id="KW-1185">Reference proteome</keyword>
<dbReference type="SUPFAM" id="SSF52540">
    <property type="entry name" value="P-loop containing nucleoside triphosphate hydrolases"/>
    <property type="match status" value="1"/>
</dbReference>
<dbReference type="RefSeq" id="WP_307432018.1">
    <property type="nucleotide sequence ID" value="NZ_JAUSVK010000001.1"/>
</dbReference>
<protein>
    <submittedName>
        <fullName evidence="1">Uncharacterized protein</fullName>
    </submittedName>
</protein>
<name>A0ABU0FJA6_9HYPH</name>
<proteinExistence type="predicted"/>
<comment type="caution">
    <text evidence="1">The sequence shown here is derived from an EMBL/GenBank/DDBJ whole genome shotgun (WGS) entry which is preliminary data.</text>
</comment>
<dbReference type="Gene3D" id="3.40.50.300">
    <property type="entry name" value="P-loop containing nucleotide triphosphate hydrolases"/>
    <property type="match status" value="1"/>
</dbReference>
<accession>A0ABU0FJA6</accession>
<dbReference type="EMBL" id="JAUSVK010000001">
    <property type="protein sequence ID" value="MDQ0394611.1"/>
    <property type="molecule type" value="Genomic_DNA"/>
</dbReference>